<comment type="caution">
    <text evidence="1">The sequence shown here is derived from an EMBL/GenBank/DDBJ whole genome shotgun (WGS) entry which is preliminary data.</text>
</comment>
<sequence>MDTKVFFFLTILLDALVLLHTGYPRIPSSPTEHLSFDVAKEKLGNITASMRSSGYRAMADVLDNNLEGLLNECGFMRRGITIFAPRDEAMGKDKLTSLSSLHKLAGQIVQWRVDDEDPWSSRVVVGRKLHPSCQPCFMVRITRGFHGKGWGKKATINQANVVDWGIYNDEHVAVHGVDRLFAQRYNRTCLRQDDGIDKLIWN</sequence>
<name>A0ACB9RRP4_9MYRT</name>
<dbReference type="EMBL" id="CM042882">
    <property type="protein sequence ID" value="KAI4381083.1"/>
    <property type="molecule type" value="Genomic_DNA"/>
</dbReference>
<evidence type="ECO:0000313" key="2">
    <source>
        <dbReference type="Proteomes" id="UP001057402"/>
    </source>
</evidence>
<dbReference type="Proteomes" id="UP001057402">
    <property type="component" value="Chromosome 3"/>
</dbReference>
<organism evidence="1 2">
    <name type="scientific">Melastoma candidum</name>
    <dbReference type="NCBI Taxonomy" id="119954"/>
    <lineage>
        <taxon>Eukaryota</taxon>
        <taxon>Viridiplantae</taxon>
        <taxon>Streptophyta</taxon>
        <taxon>Embryophyta</taxon>
        <taxon>Tracheophyta</taxon>
        <taxon>Spermatophyta</taxon>
        <taxon>Magnoliopsida</taxon>
        <taxon>eudicotyledons</taxon>
        <taxon>Gunneridae</taxon>
        <taxon>Pentapetalae</taxon>
        <taxon>rosids</taxon>
        <taxon>malvids</taxon>
        <taxon>Myrtales</taxon>
        <taxon>Melastomataceae</taxon>
        <taxon>Melastomatoideae</taxon>
        <taxon>Melastomateae</taxon>
        <taxon>Melastoma</taxon>
    </lineage>
</organism>
<proteinExistence type="predicted"/>
<gene>
    <name evidence="1" type="ORF">MLD38_007194</name>
</gene>
<accession>A0ACB9RRP4</accession>
<reference evidence="2" key="1">
    <citation type="journal article" date="2023" name="Front. Plant Sci.">
        <title>Chromosomal-level genome assembly of Melastoma candidum provides insights into trichome evolution.</title>
        <authorList>
            <person name="Zhong Y."/>
            <person name="Wu W."/>
            <person name="Sun C."/>
            <person name="Zou P."/>
            <person name="Liu Y."/>
            <person name="Dai S."/>
            <person name="Zhou R."/>
        </authorList>
    </citation>
    <scope>NUCLEOTIDE SEQUENCE [LARGE SCALE GENOMIC DNA]</scope>
</reference>
<evidence type="ECO:0000313" key="1">
    <source>
        <dbReference type="EMBL" id="KAI4381083.1"/>
    </source>
</evidence>
<protein>
    <submittedName>
        <fullName evidence="1">Uncharacterized protein</fullName>
    </submittedName>
</protein>
<keyword evidence="2" id="KW-1185">Reference proteome</keyword>